<evidence type="ECO:0000256" key="1">
    <source>
        <dbReference type="ARBA" id="ARBA00022679"/>
    </source>
</evidence>
<sequence length="170" mass="18909">MASDQGVVTIRPAVQEDLSDIAAIYNHEIANSTATFDLEPPTYAYWEQRLAGKHEGDHLLVAVDEDEDVVGYAYSWSYRPRPAYDLTRETSIYLDPSVRGRGIGRVLYPALLEAMAASGVHTAVALVALPNPGSIALHKACGFEHVGTMREVGWKFDQWVDVEWYQKLLS</sequence>
<protein>
    <submittedName>
        <fullName evidence="4">GNAT family N-acetyltransferase</fullName>
    </submittedName>
</protein>
<dbReference type="GO" id="GO:0016747">
    <property type="term" value="F:acyltransferase activity, transferring groups other than amino-acyl groups"/>
    <property type="evidence" value="ECO:0007669"/>
    <property type="project" value="InterPro"/>
</dbReference>
<dbReference type="PANTHER" id="PTHR43072">
    <property type="entry name" value="N-ACETYLTRANSFERASE"/>
    <property type="match status" value="1"/>
</dbReference>
<keyword evidence="1" id="KW-0808">Transferase</keyword>
<keyword evidence="5" id="KW-1185">Reference proteome</keyword>
<evidence type="ECO:0000313" key="4">
    <source>
        <dbReference type="EMBL" id="QWZ09175.1"/>
    </source>
</evidence>
<accession>A0A975T057</accession>
<dbReference type="AlphaFoldDB" id="A0A975T057"/>
<dbReference type="EMBL" id="CP077062">
    <property type="protein sequence ID" value="QWZ09175.1"/>
    <property type="molecule type" value="Genomic_DNA"/>
</dbReference>
<dbReference type="PANTHER" id="PTHR43072:SF23">
    <property type="entry name" value="UPF0039 PROTEIN C11D3.02C"/>
    <property type="match status" value="1"/>
</dbReference>
<dbReference type="Proteomes" id="UP000683575">
    <property type="component" value="Chromosome"/>
</dbReference>
<feature type="domain" description="N-acetyltransferase" evidence="3">
    <location>
        <begin position="8"/>
        <end position="169"/>
    </location>
</feature>
<dbReference type="InterPro" id="IPR000182">
    <property type="entry name" value="GNAT_dom"/>
</dbReference>
<dbReference type="PROSITE" id="PS51186">
    <property type="entry name" value="GNAT"/>
    <property type="match status" value="1"/>
</dbReference>
<evidence type="ECO:0000256" key="2">
    <source>
        <dbReference type="ARBA" id="ARBA00023315"/>
    </source>
</evidence>
<proteinExistence type="predicted"/>
<keyword evidence="2" id="KW-0012">Acyltransferase</keyword>
<dbReference type="Pfam" id="PF00583">
    <property type="entry name" value="Acetyltransf_1"/>
    <property type="match status" value="1"/>
</dbReference>
<gene>
    <name evidence="4" type="ORF">KRR39_05090</name>
</gene>
<organism evidence="4 5">
    <name type="scientific">Nocardioides panacis</name>
    <dbReference type="NCBI Taxonomy" id="2849501"/>
    <lineage>
        <taxon>Bacteria</taxon>
        <taxon>Bacillati</taxon>
        <taxon>Actinomycetota</taxon>
        <taxon>Actinomycetes</taxon>
        <taxon>Propionibacteriales</taxon>
        <taxon>Nocardioidaceae</taxon>
        <taxon>Nocardioides</taxon>
    </lineage>
</organism>
<evidence type="ECO:0000313" key="5">
    <source>
        <dbReference type="Proteomes" id="UP000683575"/>
    </source>
</evidence>
<dbReference type="KEGG" id="nps:KRR39_05090"/>
<dbReference type="CDD" id="cd04301">
    <property type="entry name" value="NAT_SF"/>
    <property type="match status" value="1"/>
</dbReference>
<dbReference type="RefSeq" id="WP_216941021.1">
    <property type="nucleotide sequence ID" value="NZ_CP077062.1"/>
</dbReference>
<reference evidence="4" key="1">
    <citation type="submission" date="2021-06" db="EMBL/GenBank/DDBJ databases">
        <title>Complete genome sequence of Nocardioides sp. G188.</title>
        <authorList>
            <person name="Im W.-T."/>
        </authorList>
    </citation>
    <scope>NUCLEOTIDE SEQUENCE</scope>
    <source>
        <strain evidence="4">G188</strain>
    </source>
</reference>
<name>A0A975T057_9ACTN</name>
<evidence type="ECO:0000259" key="3">
    <source>
        <dbReference type="PROSITE" id="PS51186"/>
    </source>
</evidence>